<dbReference type="EMBL" id="JAVDKS010000003">
    <property type="protein sequence ID" value="MDQ2256458.1"/>
    <property type="molecule type" value="Genomic_DNA"/>
</dbReference>
<evidence type="ECO:0000313" key="1">
    <source>
        <dbReference type="EMBL" id="MDQ2256458.1"/>
    </source>
</evidence>
<dbReference type="Proteomes" id="UP001225042">
    <property type="component" value="Unassembled WGS sequence"/>
</dbReference>
<comment type="caution">
    <text evidence="1">The sequence shown here is derived from an EMBL/GenBank/DDBJ whole genome shotgun (WGS) entry which is preliminary data.</text>
</comment>
<name>A0AAW8H853_9ENTR</name>
<proteinExistence type="predicted"/>
<dbReference type="AlphaFoldDB" id="A0AAW8H853"/>
<sequence>MVSQQNGLLMVAVICLLYGLQPEDLESIARQLAEFDAVNDHHTEKQHVARNRY</sequence>
<gene>
    <name evidence="1" type="ORF">RBJ67_09895</name>
</gene>
<accession>A0AAW8H853</accession>
<evidence type="ECO:0000313" key="2">
    <source>
        <dbReference type="Proteomes" id="UP001225042"/>
    </source>
</evidence>
<keyword evidence="2" id="KW-1185">Reference proteome</keyword>
<organism evidence="1 2">
    <name type="scientific">Enterobacter soli</name>
    <dbReference type="NCBI Taxonomy" id="885040"/>
    <lineage>
        <taxon>Bacteria</taxon>
        <taxon>Pseudomonadati</taxon>
        <taxon>Pseudomonadota</taxon>
        <taxon>Gammaproteobacteria</taxon>
        <taxon>Enterobacterales</taxon>
        <taxon>Enterobacteriaceae</taxon>
        <taxon>Enterobacter</taxon>
    </lineage>
</organism>
<dbReference type="RefSeq" id="WP_306684452.1">
    <property type="nucleotide sequence ID" value="NZ_JAVDKR010000012.1"/>
</dbReference>
<reference evidence="1 2" key="1">
    <citation type="submission" date="2023-08" db="EMBL/GenBank/DDBJ databases">
        <authorList>
            <person name="Dale J."/>
        </authorList>
    </citation>
    <scope>NUCLEOTIDE SEQUENCE [LARGE SCALE GENOMIC DNA]</scope>
    <source>
        <strain evidence="1 2">2023EL-00788</strain>
    </source>
</reference>
<protein>
    <submittedName>
        <fullName evidence="1">Uncharacterized protein</fullName>
    </submittedName>
</protein>